<dbReference type="Proteomes" id="UP000199126">
    <property type="component" value="Unassembled WGS sequence"/>
</dbReference>
<organism evidence="1 2">
    <name type="scientific">Halogranum amylolyticum</name>
    <dbReference type="NCBI Taxonomy" id="660520"/>
    <lineage>
        <taxon>Archaea</taxon>
        <taxon>Methanobacteriati</taxon>
        <taxon>Methanobacteriota</taxon>
        <taxon>Stenosarchaea group</taxon>
        <taxon>Halobacteria</taxon>
        <taxon>Halobacteriales</taxon>
        <taxon>Haloferacaceae</taxon>
    </lineage>
</organism>
<proteinExistence type="predicted"/>
<evidence type="ECO:0000313" key="2">
    <source>
        <dbReference type="Proteomes" id="UP000199126"/>
    </source>
</evidence>
<accession>A0A1H8TNR3</accession>
<dbReference type="RefSeq" id="WP_089825355.1">
    <property type="nucleotide sequence ID" value="NZ_FODV01000008.1"/>
</dbReference>
<dbReference type="PROSITE" id="PS51257">
    <property type="entry name" value="PROKAR_LIPOPROTEIN"/>
    <property type="match status" value="1"/>
</dbReference>
<keyword evidence="2" id="KW-1185">Reference proteome</keyword>
<dbReference type="AlphaFoldDB" id="A0A1H8TNR3"/>
<gene>
    <name evidence="1" type="ORF">SAMN04487948_1084</name>
</gene>
<sequence>MERSLGRRLAMALVVVCAVSLGGCLTVGPTVTADVDNSTVFERLSPTESWAASGVRVEATLRSTPEASNVTTITVVREDGRTFQSTTVDPGQSTVVFAVPAGQNVTLVASNSVNSTLIENLTVRTGGTRIP</sequence>
<reference evidence="2" key="1">
    <citation type="submission" date="2016-10" db="EMBL/GenBank/DDBJ databases">
        <authorList>
            <person name="Varghese N."/>
            <person name="Submissions S."/>
        </authorList>
    </citation>
    <scope>NUCLEOTIDE SEQUENCE [LARGE SCALE GENOMIC DNA]</scope>
    <source>
        <strain evidence="2">CGMCC 1.10121</strain>
    </source>
</reference>
<protein>
    <submittedName>
        <fullName evidence="1">Uncharacterized protein</fullName>
    </submittedName>
</protein>
<evidence type="ECO:0000313" key="1">
    <source>
        <dbReference type="EMBL" id="SEO92476.1"/>
    </source>
</evidence>
<dbReference type="EMBL" id="FODV01000008">
    <property type="protein sequence ID" value="SEO92476.1"/>
    <property type="molecule type" value="Genomic_DNA"/>
</dbReference>
<name>A0A1H8TNR3_9EURY</name>